<evidence type="ECO:0000313" key="2">
    <source>
        <dbReference type="EMBL" id="TEB28891.1"/>
    </source>
</evidence>
<feature type="region of interest" description="Disordered" evidence="1">
    <location>
        <begin position="131"/>
        <end position="153"/>
    </location>
</feature>
<dbReference type="Proteomes" id="UP000298030">
    <property type="component" value="Unassembled WGS sequence"/>
</dbReference>
<proteinExistence type="predicted"/>
<evidence type="ECO:0000256" key="1">
    <source>
        <dbReference type="SAM" id="MobiDB-lite"/>
    </source>
</evidence>
<accession>A0A4Y7T4E1</accession>
<reference evidence="2 3" key="1">
    <citation type="journal article" date="2019" name="Nat. Ecol. Evol.">
        <title>Megaphylogeny resolves global patterns of mushroom evolution.</title>
        <authorList>
            <person name="Varga T."/>
            <person name="Krizsan K."/>
            <person name="Foldi C."/>
            <person name="Dima B."/>
            <person name="Sanchez-Garcia M."/>
            <person name="Sanchez-Ramirez S."/>
            <person name="Szollosi G.J."/>
            <person name="Szarkandi J.G."/>
            <person name="Papp V."/>
            <person name="Albert L."/>
            <person name="Andreopoulos W."/>
            <person name="Angelini C."/>
            <person name="Antonin V."/>
            <person name="Barry K.W."/>
            <person name="Bougher N.L."/>
            <person name="Buchanan P."/>
            <person name="Buyck B."/>
            <person name="Bense V."/>
            <person name="Catcheside P."/>
            <person name="Chovatia M."/>
            <person name="Cooper J."/>
            <person name="Damon W."/>
            <person name="Desjardin D."/>
            <person name="Finy P."/>
            <person name="Geml J."/>
            <person name="Haridas S."/>
            <person name="Hughes K."/>
            <person name="Justo A."/>
            <person name="Karasinski D."/>
            <person name="Kautmanova I."/>
            <person name="Kiss B."/>
            <person name="Kocsube S."/>
            <person name="Kotiranta H."/>
            <person name="LaButti K.M."/>
            <person name="Lechner B.E."/>
            <person name="Liimatainen K."/>
            <person name="Lipzen A."/>
            <person name="Lukacs Z."/>
            <person name="Mihaltcheva S."/>
            <person name="Morgado L.N."/>
            <person name="Niskanen T."/>
            <person name="Noordeloos M.E."/>
            <person name="Ohm R.A."/>
            <person name="Ortiz-Santana B."/>
            <person name="Ovrebo C."/>
            <person name="Racz N."/>
            <person name="Riley R."/>
            <person name="Savchenko A."/>
            <person name="Shiryaev A."/>
            <person name="Soop K."/>
            <person name="Spirin V."/>
            <person name="Szebenyi C."/>
            <person name="Tomsovsky M."/>
            <person name="Tulloss R.E."/>
            <person name="Uehling J."/>
            <person name="Grigoriev I.V."/>
            <person name="Vagvolgyi C."/>
            <person name="Papp T."/>
            <person name="Martin F.M."/>
            <person name="Miettinen O."/>
            <person name="Hibbett D.S."/>
            <person name="Nagy L.G."/>
        </authorList>
    </citation>
    <scope>NUCLEOTIDE SEQUENCE [LARGE SCALE GENOMIC DNA]</scope>
    <source>
        <strain evidence="2 3">FP101781</strain>
    </source>
</reference>
<organism evidence="2 3">
    <name type="scientific">Coprinellus micaceus</name>
    <name type="common">Glistening ink-cap mushroom</name>
    <name type="synonym">Coprinus micaceus</name>
    <dbReference type="NCBI Taxonomy" id="71717"/>
    <lineage>
        <taxon>Eukaryota</taxon>
        <taxon>Fungi</taxon>
        <taxon>Dikarya</taxon>
        <taxon>Basidiomycota</taxon>
        <taxon>Agaricomycotina</taxon>
        <taxon>Agaricomycetes</taxon>
        <taxon>Agaricomycetidae</taxon>
        <taxon>Agaricales</taxon>
        <taxon>Agaricineae</taxon>
        <taxon>Psathyrellaceae</taxon>
        <taxon>Coprinellus</taxon>
    </lineage>
</organism>
<keyword evidence="3" id="KW-1185">Reference proteome</keyword>
<dbReference type="EMBL" id="QPFP01000030">
    <property type="protein sequence ID" value="TEB28891.1"/>
    <property type="molecule type" value="Genomic_DNA"/>
</dbReference>
<protein>
    <submittedName>
        <fullName evidence="2">Uncharacterized protein</fullName>
    </submittedName>
</protein>
<gene>
    <name evidence="2" type="ORF">FA13DRAFT_1711575</name>
</gene>
<sequence length="153" mass="16635">MPRQVSDAHLSHMSSGCLTGYHSSLRQGKSYVDIRVKLVVHGDGYMLCEAEARVKRVSDDRYEFGALSEWRRQTTHPTWLRPCENPAEGESTNVGPTCCAGATVKPWQAPGRPGTCQGQNASGDGRLHQGTDAFTFGGGGWETTLGDRRGRVA</sequence>
<name>A0A4Y7T4E1_COPMI</name>
<dbReference type="AlphaFoldDB" id="A0A4Y7T4E1"/>
<comment type="caution">
    <text evidence="2">The sequence shown here is derived from an EMBL/GenBank/DDBJ whole genome shotgun (WGS) entry which is preliminary data.</text>
</comment>
<evidence type="ECO:0000313" key="3">
    <source>
        <dbReference type="Proteomes" id="UP000298030"/>
    </source>
</evidence>